<gene>
    <name evidence="1" type="ORF">I2F25_01125</name>
</gene>
<dbReference type="InterPro" id="IPR036102">
    <property type="entry name" value="OsmC/Ohrsf"/>
</dbReference>
<name>A0ABU6DRZ8_9GAMM</name>
<accession>A0ABU6DRZ8</accession>
<sequence>MTIHYYNVSITWEGNLGEGTTSYKAYQSDFKITHPHKPTILGSADPAYLGDKSRWNPEDLMLSAASACHKLWYLHLCAINGINIVAYTDDAEAEMEDYHPIKRGHITQICLNPRITLKQGANLELAKKLHDLAHHECMVANSVNFPIYCKPIFSFNT</sequence>
<dbReference type="InterPro" id="IPR003718">
    <property type="entry name" value="OsmC/Ohr_fam"/>
</dbReference>
<comment type="caution">
    <text evidence="1">The sequence shown here is derived from an EMBL/GenBank/DDBJ whole genome shotgun (WGS) entry which is preliminary data.</text>
</comment>
<evidence type="ECO:0000313" key="2">
    <source>
        <dbReference type="Proteomes" id="UP001339883"/>
    </source>
</evidence>
<dbReference type="PANTHER" id="PTHR42830">
    <property type="entry name" value="OSMOTICALLY INDUCIBLE FAMILY PROTEIN"/>
    <property type="match status" value="1"/>
</dbReference>
<reference evidence="1 2" key="1">
    <citation type="submission" date="2019-08" db="EMBL/GenBank/DDBJ databases">
        <title>Five species of Acinetobacter isolated from floral nectar and animal pollinators.</title>
        <authorList>
            <person name="Hendry T.A."/>
        </authorList>
    </citation>
    <scope>NUCLEOTIDE SEQUENCE [LARGE SCALE GENOMIC DNA]</scope>
    <source>
        <strain evidence="1 2">MD18.27</strain>
    </source>
</reference>
<protein>
    <submittedName>
        <fullName evidence="1">OsmC family protein</fullName>
    </submittedName>
</protein>
<dbReference type="EMBL" id="VTDN01000001">
    <property type="protein sequence ID" value="MEB5475668.1"/>
    <property type="molecule type" value="Genomic_DNA"/>
</dbReference>
<dbReference type="Gene3D" id="3.30.300.20">
    <property type="match status" value="1"/>
</dbReference>
<keyword evidence="2" id="KW-1185">Reference proteome</keyword>
<dbReference type="InterPro" id="IPR052707">
    <property type="entry name" value="OsmC_Ohr_Peroxiredoxin"/>
</dbReference>
<dbReference type="RefSeq" id="WP_325774308.1">
    <property type="nucleotide sequence ID" value="NZ_VTDN01000001.1"/>
</dbReference>
<evidence type="ECO:0000313" key="1">
    <source>
        <dbReference type="EMBL" id="MEB5475668.1"/>
    </source>
</evidence>
<organism evidence="1 2">
    <name type="scientific">Acinetobacter pollinis</name>
    <dbReference type="NCBI Taxonomy" id="2605270"/>
    <lineage>
        <taxon>Bacteria</taxon>
        <taxon>Pseudomonadati</taxon>
        <taxon>Pseudomonadota</taxon>
        <taxon>Gammaproteobacteria</taxon>
        <taxon>Moraxellales</taxon>
        <taxon>Moraxellaceae</taxon>
        <taxon>Acinetobacter</taxon>
    </lineage>
</organism>
<dbReference type="Pfam" id="PF02566">
    <property type="entry name" value="OsmC"/>
    <property type="match status" value="1"/>
</dbReference>
<dbReference type="PANTHER" id="PTHR42830:SF2">
    <property type="entry name" value="OSMC_OHR FAMILY PROTEIN"/>
    <property type="match status" value="1"/>
</dbReference>
<dbReference type="SUPFAM" id="SSF82784">
    <property type="entry name" value="OsmC-like"/>
    <property type="match status" value="1"/>
</dbReference>
<dbReference type="Proteomes" id="UP001339883">
    <property type="component" value="Unassembled WGS sequence"/>
</dbReference>
<dbReference type="InterPro" id="IPR015946">
    <property type="entry name" value="KH_dom-like_a/b"/>
</dbReference>
<proteinExistence type="predicted"/>